<dbReference type="Proteomes" id="UP000320475">
    <property type="component" value="Unassembled WGS sequence"/>
</dbReference>
<feature type="region of interest" description="Disordered" evidence="2">
    <location>
        <begin position="809"/>
        <end position="867"/>
    </location>
</feature>
<evidence type="ECO:0000259" key="3">
    <source>
        <dbReference type="Pfam" id="PF12814"/>
    </source>
</evidence>
<dbReference type="OrthoDB" id="2149224at2759"/>
<feature type="compositionally biased region" description="Low complexity" evidence="2">
    <location>
        <begin position="847"/>
        <end position="867"/>
    </location>
</feature>
<comment type="caution">
    <text evidence="4">The sequence shown here is derived from an EMBL/GenBank/DDBJ whole genome shotgun (WGS) entry which is preliminary data.</text>
</comment>
<feature type="compositionally biased region" description="Low complexity" evidence="2">
    <location>
        <begin position="480"/>
        <end position="491"/>
    </location>
</feature>
<evidence type="ECO:0000256" key="1">
    <source>
        <dbReference type="SAM" id="Coils"/>
    </source>
</evidence>
<evidence type="ECO:0000313" key="5">
    <source>
        <dbReference type="Proteomes" id="UP000320475"/>
    </source>
</evidence>
<proteinExistence type="predicted"/>
<dbReference type="PANTHER" id="PTHR28190:SF2">
    <property type="entry name" value="MIGRATION PROTEIN, PUTATIVE (AFU_ORTHOLOGUE AFUA_2G07730)-RELATED"/>
    <property type="match status" value="1"/>
</dbReference>
<dbReference type="GO" id="GO:0015631">
    <property type="term" value="F:tubulin binding"/>
    <property type="evidence" value="ECO:0007669"/>
    <property type="project" value="TreeGrafter"/>
</dbReference>
<feature type="compositionally biased region" description="Basic and acidic residues" evidence="2">
    <location>
        <begin position="549"/>
        <end position="561"/>
    </location>
</feature>
<evidence type="ECO:0000256" key="2">
    <source>
        <dbReference type="SAM" id="MobiDB-lite"/>
    </source>
</evidence>
<organism evidence="4 5">
    <name type="scientific">Synchytrium endobioticum</name>
    <dbReference type="NCBI Taxonomy" id="286115"/>
    <lineage>
        <taxon>Eukaryota</taxon>
        <taxon>Fungi</taxon>
        <taxon>Fungi incertae sedis</taxon>
        <taxon>Chytridiomycota</taxon>
        <taxon>Chytridiomycota incertae sedis</taxon>
        <taxon>Chytridiomycetes</taxon>
        <taxon>Synchytriales</taxon>
        <taxon>Synchytriaceae</taxon>
        <taxon>Synchytrium</taxon>
    </lineage>
</organism>
<protein>
    <recommendedName>
        <fullName evidence="3">Pleckstrin homology domain-containing protein</fullName>
    </recommendedName>
</protein>
<feature type="region of interest" description="Disordered" evidence="2">
    <location>
        <begin position="480"/>
        <end position="561"/>
    </location>
</feature>
<feature type="domain" description="Pleckstrin homology" evidence="3">
    <location>
        <begin position="619"/>
        <end position="732"/>
    </location>
</feature>
<gene>
    <name evidence="4" type="ORF">SeLEV6574_g08106</name>
</gene>
<keyword evidence="1" id="KW-0175">Coiled coil</keyword>
<feature type="region of interest" description="Disordered" evidence="2">
    <location>
        <begin position="183"/>
        <end position="213"/>
    </location>
</feature>
<feature type="region of interest" description="Disordered" evidence="2">
    <location>
        <begin position="274"/>
        <end position="295"/>
    </location>
</feature>
<dbReference type="Pfam" id="PF12814">
    <property type="entry name" value="Mcp5_PH"/>
    <property type="match status" value="1"/>
</dbReference>
<name>A0A507C3H9_9FUNG</name>
<feature type="coiled-coil region" evidence="1">
    <location>
        <begin position="133"/>
        <end position="163"/>
    </location>
</feature>
<evidence type="ECO:0000313" key="4">
    <source>
        <dbReference type="EMBL" id="TPX36080.1"/>
    </source>
</evidence>
<dbReference type="GO" id="GO:0005543">
    <property type="term" value="F:phospholipid binding"/>
    <property type="evidence" value="ECO:0007669"/>
    <property type="project" value="InterPro"/>
</dbReference>
<dbReference type="PANTHER" id="PTHR28190">
    <property type="entry name" value="NUCLEAR MIGRATION PROTEIN NUM1"/>
    <property type="match status" value="1"/>
</dbReference>
<feature type="compositionally biased region" description="Polar residues" evidence="2">
    <location>
        <begin position="492"/>
        <end position="532"/>
    </location>
</feature>
<accession>A0A507C3H9</accession>
<reference evidence="4 5" key="1">
    <citation type="journal article" date="2019" name="Sci. Rep.">
        <title>Comparative genomics of chytrid fungi reveal insights into the obligate biotrophic and pathogenic lifestyle of Synchytrium endobioticum.</title>
        <authorList>
            <person name="van de Vossenberg B.T.L.H."/>
            <person name="Warris S."/>
            <person name="Nguyen H.D.T."/>
            <person name="van Gent-Pelzer M.P.E."/>
            <person name="Joly D.L."/>
            <person name="van de Geest H.C."/>
            <person name="Bonants P.J.M."/>
            <person name="Smith D.S."/>
            <person name="Levesque C.A."/>
            <person name="van der Lee T.A.J."/>
        </authorList>
    </citation>
    <scope>NUCLEOTIDE SEQUENCE [LARGE SCALE GENOMIC DNA]</scope>
    <source>
        <strain evidence="4 5">LEV6574</strain>
    </source>
</reference>
<dbReference type="GO" id="GO:0000226">
    <property type="term" value="P:microtubule cytoskeleton organization"/>
    <property type="evidence" value="ECO:0007669"/>
    <property type="project" value="TreeGrafter"/>
</dbReference>
<dbReference type="EMBL" id="QEAM01000718">
    <property type="protein sequence ID" value="TPX36080.1"/>
    <property type="molecule type" value="Genomic_DNA"/>
</dbReference>
<feature type="coiled-coil region" evidence="1">
    <location>
        <begin position="320"/>
        <end position="354"/>
    </location>
</feature>
<feature type="coiled-coil region" evidence="1">
    <location>
        <begin position="38"/>
        <end position="65"/>
    </location>
</feature>
<dbReference type="InterPro" id="IPR053005">
    <property type="entry name" value="Nuclear_Pos-Cytoskel_Interact"/>
</dbReference>
<dbReference type="InterPro" id="IPR024774">
    <property type="entry name" value="PH_dom-Mcp5-type"/>
</dbReference>
<dbReference type="AlphaFoldDB" id="A0A507C3H9"/>
<feature type="coiled-coil region" evidence="1">
    <location>
        <begin position="226"/>
        <end position="274"/>
    </location>
</feature>
<dbReference type="VEuPathDB" id="FungiDB:SeMB42_g03712"/>
<dbReference type="GO" id="GO:0005938">
    <property type="term" value="C:cell cortex"/>
    <property type="evidence" value="ECO:0007669"/>
    <property type="project" value="InterPro"/>
</dbReference>
<dbReference type="GO" id="GO:0005739">
    <property type="term" value="C:mitochondrion"/>
    <property type="evidence" value="ECO:0007669"/>
    <property type="project" value="TreeGrafter"/>
</dbReference>
<feature type="compositionally biased region" description="Polar residues" evidence="2">
    <location>
        <begin position="274"/>
        <end position="288"/>
    </location>
</feature>
<dbReference type="GO" id="GO:0032065">
    <property type="term" value="P:maintenance of protein location in cell cortex"/>
    <property type="evidence" value="ECO:0007669"/>
    <property type="project" value="InterPro"/>
</dbReference>
<sequence>MDPVMAGALSQSLADFARDVQIKLKETEKLYAESLANVLDLRETLDMMTNRLSRANREKDNMDAHIYELELRVQRAEEHASDLQACMTRVNHENTRLKADRIAADSRLESLKASEQYLIAAHEKFKTSLDTESQRHKSALASLQRENRELNAKVDELTNLTDAKTVAPDKLLIDVTNLYIDDRKPSATPLDYPHSPTPATQTPTRSSPPSPQRKAFFAYDTLAGSLAHTQSELSIARAELADSNRKLQDFNIENSELRKLLSDAQETIETLRNRHSVSVQSTRPSSVKSPRLGALTSPTKNLHLEMLRSGEICNSNSPDLDNLRNRNRELDNLLGEAQQTISSLRTAMEELVDATSLQPSVDESIIIKLDELTGRISLAAEIVTIPPIPAVSPQADKIIAVVDHGCQTIVESEPLKSTQFSQSNLPIRGLPVNVRTVSERSNNLDHLMNYNMTTSEMATDVLSAFATTPVRGIASSLSSSVASLSPSNTNSTRDNAGGTTLSRQPTRQQSPPWLHTRSPSVAPSVEASTSAQIDDEPGTVRVFSLPTENGHHPESDFNTPRRRETLMYQFMEQWKALREAQNSERTLIDDSHTLSRGVANTHVTSSVEDATNSFKWNAVECLTQTMIGSWFQKYDRRNKKSHLRYVWVNPYARILNWANQPPSEAGKGIKTRTAFITGIEYRANAPPPSLEPNHPPNLLNAIDISTPERTVRLVPTSWSDYRMWTQGIVLLLDRSRHAVPLHQQFGIVDLDHHDGGEHKDADIASSREESLVDDGHGLNRGMMNIHGDLTPGPSPERPPQMPHHITQIKRTHTTSKPASAASFVRRKWSLSGPAPGGTDDPEGDLSGRGTLLSETTSSSSVGNNRRS</sequence>